<evidence type="ECO:0000313" key="2">
    <source>
        <dbReference type="EMBL" id="RTR40425.1"/>
    </source>
</evidence>
<dbReference type="AlphaFoldDB" id="A0A3S0IV48"/>
<evidence type="ECO:0000313" key="3">
    <source>
        <dbReference type="Proteomes" id="UP000267448"/>
    </source>
</evidence>
<dbReference type="GO" id="GO:0140359">
    <property type="term" value="F:ABC-type transporter activity"/>
    <property type="evidence" value="ECO:0007669"/>
    <property type="project" value="InterPro"/>
</dbReference>
<reference evidence="2 3" key="1">
    <citation type="submission" date="2018-12" db="EMBL/GenBank/DDBJ databases">
        <authorList>
            <person name="Yu L."/>
        </authorList>
    </citation>
    <scope>NUCLEOTIDE SEQUENCE [LARGE SCALE GENOMIC DNA]</scope>
    <source>
        <strain evidence="2 3">HAW-EB2</strain>
    </source>
</reference>
<feature type="transmembrane region" description="Helical" evidence="1">
    <location>
        <begin position="57"/>
        <end position="78"/>
    </location>
</feature>
<dbReference type="OrthoDB" id="9805862at2"/>
<comment type="caution">
    <text evidence="2">The sequence shown here is derived from an EMBL/GenBank/DDBJ whole genome shotgun (WGS) entry which is preliminary data.</text>
</comment>
<keyword evidence="1" id="KW-1133">Transmembrane helix</keyword>
<dbReference type="RefSeq" id="WP_126517654.1">
    <property type="nucleotide sequence ID" value="NZ_RXNU01000001.1"/>
</dbReference>
<evidence type="ECO:0000256" key="1">
    <source>
        <dbReference type="SAM" id="Phobius"/>
    </source>
</evidence>
<keyword evidence="1" id="KW-0812">Transmembrane</keyword>
<keyword evidence="1" id="KW-0472">Membrane</keyword>
<feature type="transmembrane region" description="Helical" evidence="1">
    <location>
        <begin position="250"/>
        <end position="271"/>
    </location>
</feature>
<dbReference type="GO" id="GO:0005886">
    <property type="term" value="C:plasma membrane"/>
    <property type="evidence" value="ECO:0007669"/>
    <property type="project" value="UniProtKB-SubCell"/>
</dbReference>
<dbReference type="Proteomes" id="UP000267448">
    <property type="component" value="Unassembled WGS sequence"/>
</dbReference>
<name>A0A3S0IV48_9GAMM</name>
<dbReference type="EMBL" id="RXNU01000001">
    <property type="protein sequence ID" value="RTR40425.1"/>
    <property type="molecule type" value="Genomic_DNA"/>
</dbReference>
<gene>
    <name evidence="2" type="ORF">EKG38_00425</name>
</gene>
<protein>
    <submittedName>
        <fullName evidence="2">Copper ABC transporter permease</fullName>
    </submittedName>
</protein>
<organism evidence="2 3">
    <name type="scientific">Shewanella canadensis</name>
    <dbReference type="NCBI Taxonomy" id="271096"/>
    <lineage>
        <taxon>Bacteria</taxon>
        <taxon>Pseudomonadati</taxon>
        <taxon>Pseudomonadota</taxon>
        <taxon>Gammaproteobacteria</taxon>
        <taxon>Alteromonadales</taxon>
        <taxon>Shewanellaceae</taxon>
        <taxon>Shewanella</taxon>
    </lineage>
</organism>
<feature type="transmembrane region" description="Helical" evidence="1">
    <location>
        <begin position="179"/>
        <end position="202"/>
    </location>
</feature>
<proteinExistence type="predicted"/>
<sequence>MLFHSPVLVIAKKEIRDSLRNRWVTFISLIFLLLSLSVTFAGSAVVGQLALPELDALISSLSTISVFIIPLAAMLVSYDAFIGEDESGTLLLLLSYPLSRFQILSGKLIGHSVIMSFTISFAFGLTAVLLLIFGENYEVAATIGQFSQFILTSILLAITFILLGYIVSLKATEKAKAVATVLFVWFLFVLIYDLLLLTLLVADISFFNQYIINILIALNPTDLYRAINLIGTDANKGSLAILSASDWGKIALYLVMGLWVVSLMFVANFVFKRRRL</sequence>
<accession>A0A3S0IV48</accession>
<dbReference type="Pfam" id="PF12679">
    <property type="entry name" value="ABC2_membrane_2"/>
    <property type="match status" value="1"/>
</dbReference>
<keyword evidence="3" id="KW-1185">Reference proteome</keyword>
<feature type="transmembrane region" description="Helical" evidence="1">
    <location>
        <begin position="146"/>
        <end position="167"/>
    </location>
</feature>
<feature type="transmembrane region" description="Helical" evidence="1">
    <location>
        <begin position="23"/>
        <end position="51"/>
    </location>
</feature>
<dbReference type="PANTHER" id="PTHR43471:SF1">
    <property type="entry name" value="ABC TRANSPORTER PERMEASE PROTEIN NOSY-RELATED"/>
    <property type="match status" value="1"/>
</dbReference>
<feature type="transmembrane region" description="Helical" evidence="1">
    <location>
        <begin position="108"/>
        <end position="134"/>
    </location>
</feature>
<dbReference type="PANTHER" id="PTHR43471">
    <property type="entry name" value="ABC TRANSPORTER PERMEASE"/>
    <property type="match status" value="1"/>
</dbReference>